<keyword evidence="1" id="KW-1133">Transmembrane helix</keyword>
<feature type="transmembrane region" description="Helical" evidence="1">
    <location>
        <begin position="14"/>
        <end position="38"/>
    </location>
</feature>
<dbReference type="WBParaSite" id="Csp11.Scaffold630.g18390.t1">
    <property type="protein sequence ID" value="Csp11.Scaffold630.g18390.t1"/>
    <property type="gene ID" value="Csp11.Scaffold630.g18390"/>
</dbReference>
<dbReference type="STRING" id="1561998.A0A1I7UQP9"/>
<name>A0A1I7UQP9_9PELO</name>
<proteinExistence type="predicted"/>
<evidence type="ECO:0000256" key="1">
    <source>
        <dbReference type="SAM" id="Phobius"/>
    </source>
</evidence>
<dbReference type="Proteomes" id="UP000095282">
    <property type="component" value="Unplaced"/>
</dbReference>
<accession>A0A1I7UQP9</accession>
<keyword evidence="1" id="KW-0472">Membrane</keyword>
<evidence type="ECO:0000313" key="2">
    <source>
        <dbReference type="Proteomes" id="UP000095282"/>
    </source>
</evidence>
<dbReference type="AlphaFoldDB" id="A0A1I7UQP9"/>
<keyword evidence="2" id="KW-1185">Reference proteome</keyword>
<dbReference type="Pfam" id="PF21525">
    <property type="entry name" value="Nlp36"/>
    <property type="match status" value="1"/>
</dbReference>
<reference evidence="3" key="1">
    <citation type="submission" date="2016-11" db="UniProtKB">
        <authorList>
            <consortium name="WormBaseParasite"/>
        </authorList>
    </citation>
    <scope>IDENTIFICATION</scope>
</reference>
<protein>
    <submittedName>
        <fullName evidence="3">Neuropeptide-like peptide 36 family protein</fullName>
    </submittedName>
</protein>
<organism evidence="2 3">
    <name type="scientific">Caenorhabditis tropicalis</name>
    <dbReference type="NCBI Taxonomy" id="1561998"/>
    <lineage>
        <taxon>Eukaryota</taxon>
        <taxon>Metazoa</taxon>
        <taxon>Ecdysozoa</taxon>
        <taxon>Nematoda</taxon>
        <taxon>Chromadorea</taxon>
        <taxon>Rhabditida</taxon>
        <taxon>Rhabditina</taxon>
        <taxon>Rhabditomorpha</taxon>
        <taxon>Rhabditoidea</taxon>
        <taxon>Rhabditidae</taxon>
        <taxon>Peloderinae</taxon>
        <taxon>Caenorhabditis</taxon>
    </lineage>
</organism>
<keyword evidence="1" id="KW-0812">Transmembrane</keyword>
<evidence type="ECO:0000313" key="3">
    <source>
        <dbReference type="WBParaSite" id="Csp11.Scaffold630.g18390.t1"/>
    </source>
</evidence>
<dbReference type="eggNOG" id="ENOG502TIBZ">
    <property type="taxonomic scope" value="Eukaryota"/>
</dbReference>
<sequence>MSVDLKQHLELADYLGALAVWCIFFFILFVLSVLFNFICIKKDDDITALERWGHKKNIGMKLGPHRRSMVARQVPQDVEMD</sequence>